<dbReference type="PANTHER" id="PTHR30472:SF67">
    <property type="entry name" value="PERMEASE OF ABC TRANSPORTER-RELATED"/>
    <property type="match status" value="1"/>
</dbReference>
<sequence>MSDAATARTLELHIKTRRRQRLILFALLAAVLVLPLVTIAIGPAAVSVGDVIGVIKSHIPGLDVDITWSQNVDAIVWKTRLPRIISGLAIGAILGIAGAVMQAVVRNPLAEPYVLGVSSGASTGAAAMIILFGSIASWSVGLAAFAGALAATLFLLLVTGNSGSSLRLILAGLAANFGFQALTNFIIFSSGTPEATQAVMFWMLGSLARANWSQAVPLIVTALIFSVVVALFGPVLDALSSGDRTAQSVGIEPTKARLAILIPVSAVIGIAVASSGAIGFVGLIIPHVMRSIVGSSHRVLTLGCALAGAFFLVIADTFARIAFAPIEMPIGVITGMVGVPFIVLLVRRMK</sequence>
<keyword evidence="10" id="KW-1185">Reference proteome</keyword>
<evidence type="ECO:0000256" key="1">
    <source>
        <dbReference type="ARBA" id="ARBA00004651"/>
    </source>
</evidence>
<dbReference type="Gene3D" id="1.10.3470.10">
    <property type="entry name" value="ABC transporter involved in vitamin B12 uptake, BtuC"/>
    <property type="match status" value="1"/>
</dbReference>
<organism evidence="9 10">
    <name type="scientific">Propionimicrobium lymphophilum ACS-093-V-SCH5</name>
    <dbReference type="NCBI Taxonomy" id="883161"/>
    <lineage>
        <taxon>Bacteria</taxon>
        <taxon>Bacillati</taxon>
        <taxon>Actinomycetota</taxon>
        <taxon>Actinomycetes</taxon>
        <taxon>Propionibacteriales</taxon>
        <taxon>Propionibacteriaceae</taxon>
        <taxon>Propionimicrobium</taxon>
    </lineage>
</organism>
<feature type="transmembrane region" description="Helical" evidence="8">
    <location>
        <begin position="112"/>
        <end position="132"/>
    </location>
</feature>
<dbReference type="AlphaFoldDB" id="S2W6B6"/>
<feature type="transmembrane region" description="Helical" evidence="8">
    <location>
        <begin position="260"/>
        <end position="285"/>
    </location>
</feature>
<dbReference type="PATRIC" id="fig|883161.3.peg.202"/>
<accession>S2W6B6</accession>
<dbReference type="HOGENOM" id="CLU_013016_1_1_11"/>
<evidence type="ECO:0000313" key="9">
    <source>
        <dbReference type="EMBL" id="EPD33780.1"/>
    </source>
</evidence>
<dbReference type="FunFam" id="1.10.3470.10:FF:000001">
    <property type="entry name" value="Vitamin B12 ABC transporter permease BtuC"/>
    <property type="match status" value="1"/>
</dbReference>
<evidence type="ECO:0008006" key="11">
    <source>
        <dbReference type="Google" id="ProtNLM"/>
    </source>
</evidence>
<dbReference type="GO" id="GO:0033214">
    <property type="term" value="P:siderophore-iron import into cell"/>
    <property type="evidence" value="ECO:0007669"/>
    <property type="project" value="TreeGrafter"/>
</dbReference>
<evidence type="ECO:0000256" key="7">
    <source>
        <dbReference type="ARBA" id="ARBA00023136"/>
    </source>
</evidence>
<comment type="subcellular location">
    <subcellularLocation>
        <location evidence="1">Cell membrane</location>
        <topology evidence="1">Multi-pass membrane protein</topology>
    </subcellularLocation>
</comment>
<comment type="caution">
    <text evidence="9">The sequence shown here is derived from an EMBL/GenBank/DDBJ whole genome shotgun (WGS) entry which is preliminary data.</text>
</comment>
<feature type="transmembrane region" description="Helical" evidence="8">
    <location>
        <begin position="22"/>
        <end position="46"/>
    </location>
</feature>
<comment type="similarity">
    <text evidence="2">Belongs to the binding-protein-dependent transport system permease family. FecCD subfamily.</text>
</comment>
<dbReference type="GO" id="GO:0005886">
    <property type="term" value="C:plasma membrane"/>
    <property type="evidence" value="ECO:0007669"/>
    <property type="project" value="UniProtKB-SubCell"/>
</dbReference>
<keyword evidence="4" id="KW-1003">Cell membrane</keyword>
<keyword evidence="3" id="KW-0813">Transport</keyword>
<dbReference type="EMBL" id="AGZR01000003">
    <property type="protein sequence ID" value="EPD33780.1"/>
    <property type="molecule type" value="Genomic_DNA"/>
</dbReference>
<evidence type="ECO:0000313" key="10">
    <source>
        <dbReference type="Proteomes" id="UP000014417"/>
    </source>
</evidence>
<evidence type="ECO:0000256" key="5">
    <source>
        <dbReference type="ARBA" id="ARBA00022692"/>
    </source>
</evidence>
<evidence type="ECO:0000256" key="6">
    <source>
        <dbReference type="ARBA" id="ARBA00022989"/>
    </source>
</evidence>
<dbReference type="CDD" id="cd06550">
    <property type="entry name" value="TM_ABC_iron-siderophores_like"/>
    <property type="match status" value="1"/>
</dbReference>
<feature type="transmembrane region" description="Helical" evidence="8">
    <location>
        <begin position="138"/>
        <end position="158"/>
    </location>
</feature>
<keyword evidence="7 8" id="KW-0472">Membrane</keyword>
<dbReference type="InterPro" id="IPR000522">
    <property type="entry name" value="ABC_transptr_permease_BtuC"/>
</dbReference>
<dbReference type="InterPro" id="IPR037294">
    <property type="entry name" value="ABC_BtuC-like"/>
</dbReference>
<dbReference type="Proteomes" id="UP000014417">
    <property type="component" value="Unassembled WGS sequence"/>
</dbReference>
<reference evidence="9 10" key="1">
    <citation type="submission" date="2013-04" db="EMBL/GenBank/DDBJ databases">
        <title>The Genome Sequence of Propionimicrobium lymphophilum ACS-093-V-SCH5.</title>
        <authorList>
            <consortium name="The Broad Institute Genomics Platform"/>
            <person name="Earl A."/>
            <person name="Ward D."/>
            <person name="Feldgarden M."/>
            <person name="Gevers D."/>
            <person name="Saerens B."/>
            <person name="Vaneechoutte M."/>
            <person name="Walker B."/>
            <person name="Young S."/>
            <person name="Zeng Q."/>
            <person name="Gargeya S."/>
            <person name="Fitzgerald M."/>
            <person name="Haas B."/>
            <person name="Abouelleil A."/>
            <person name="Allen A.W."/>
            <person name="Alvarado L."/>
            <person name="Arachchi H.M."/>
            <person name="Berlin A.M."/>
            <person name="Chapman S.B."/>
            <person name="Gainer-Dewar J."/>
            <person name="Goldberg J."/>
            <person name="Griggs A."/>
            <person name="Gujja S."/>
            <person name="Hansen M."/>
            <person name="Howarth C."/>
            <person name="Imamovic A."/>
            <person name="Ireland A."/>
            <person name="Larimer J."/>
            <person name="McCowan C."/>
            <person name="Murphy C."/>
            <person name="Pearson M."/>
            <person name="Poon T.W."/>
            <person name="Priest M."/>
            <person name="Roberts A."/>
            <person name="Saif S."/>
            <person name="Shea T."/>
            <person name="Sisk P."/>
            <person name="Sykes S."/>
            <person name="Wortman J."/>
            <person name="Nusbaum C."/>
            <person name="Birren B."/>
        </authorList>
    </citation>
    <scope>NUCLEOTIDE SEQUENCE [LARGE SCALE GENOMIC DNA]</scope>
    <source>
        <strain evidence="9 10">ACS-093-V-SCH5</strain>
    </source>
</reference>
<feature type="transmembrane region" description="Helical" evidence="8">
    <location>
        <begin position="84"/>
        <end position="105"/>
    </location>
</feature>
<evidence type="ECO:0000256" key="4">
    <source>
        <dbReference type="ARBA" id="ARBA00022475"/>
    </source>
</evidence>
<feature type="transmembrane region" description="Helical" evidence="8">
    <location>
        <begin position="321"/>
        <end position="346"/>
    </location>
</feature>
<proteinExistence type="inferred from homology"/>
<evidence type="ECO:0000256" key="2">
    <source>
        <dbReference type="ARBA" id="ARBA00007935"/>
    </source>
</evidence>
<gene>
    <name evidence="9" type="ORF">HMPREF9306_00191</name>
</gene>
<feature type="transmembrane region" description="Helical" evidence="8">
    <location>
        <begin position="297"/>
        <end position="315"/>
    </location>
</feature>
<dbReference type="PANTHER" id="PTHR30472">
    <property type="entry name" value="FERRIC ENTEROBACTIN TRANSPORT SYSTEM PERMEASE PROTEIN"/>
    <property type="match status" value="1"/>
</dbReference>
<evidence type="ECO:0000256" key="8">
    <source>
        <dbReference type="SAM" id="Phobius"/>
    </source>
</evidence>
<evidence type="ECO:0000256" key="3">
    <source>
        <dbReference type="ARBA" id="ARBA00022448"/>
    </source>
</evidence>
<dbReference type="STRING" id="883161.HMPREF9306_00191"/>
<keyword evidence="6 8" id="KW-1133">Transmembrane helix</keyword>
<dbReference type="Pfam" id="PF01032">
    <property type="entry name" value="FecCD"/>
    <property type="match status" value="1"/>
</dbReference>
<keyword evidence="5 8" id="KW-0812">Transmembrane</keyword>
<feature type="transmembrane region" description="Helical" evidence="8">
    <location>
        <begin position="219"/>
        <end position="240"/>
    </location>
</feature>
<dbReference type="GO" id="GO:0022857">
    <property type="term" value="F:transmembrane transporter activity"/>
    <property type="evidence" value="ECO:0007669"/>
    <property type="project" value="InterPro"/>
</dbReference>
<name>S2W6B6_9ACTN</name>
<dbReference type="SUPFAM" id="SSF81345">
    <property type="entry name" value="ABC transporter involved in vitamin B12 uptake, BtuC"/>
    <property type="match status" value="1"/>
</dbReference>
<feature type="transmembrane region" description="Helical" evidence="8">
    <location>
        <begin position="170"/>
        <end position="189"/>
    </location>
</feature>
<protein>
    <recommendedName>
        <fullName evidence="11">Iron ABC transporter permease</fullName>
    </recommendedName>
</protein>
<dbReference type="OrthoDB" id="9782305at2"/>